<evidence type="ECO:0000313" key="2">
    <source>
        <dbReference type="WBParaSite" id="nRc.2.0.1.t07497-RA"/>
    </source>
</evidence>
<reference evidence="2" key="1">
    <citation type="submission" date="2022-11" db="UniProtKB">
        <authorList>
            <consortium name="WormBaseParasite"/>
        </authorList>
    </citation>
    <scope>IDENTIFICATION</scope>
</reference>
<name>A0A915I202_ROMCU</name>
<protein>
    <submittedName>
        <fullName evidence="2">Uncharacterized protein</fullName>
    </submittedName>
</protein>
<evidence type="ECO:0000313" key="1">
    <source>
        <dbReference type="Proteomes" id="UP000887565"/>
    </source>
</evidence>
<keyword evidence="1" id="KW-1185">Reference proteome</keyword>
<dbReference type="Proteomes" id="UP000887565">
    <property type="component" value="Unplaced"/>
</dbReference>
<dbReference type="AlphaFoldDB" id="A0A915I202"/>
<organism evidence="1 2">
    <name type="scientific">Romanomermis culicivorax</name>
    <name type="common">Nematode worm</name>
    <dbReference type="NCBI Taxonomy" id="13658"/>
    <lineage>
        <taxon>Eukaryota</taxon>
        <taxon>Metazoa</taxon>
        <taxon>Ecdysozoa</taxon>
        <taxon>Nematoda</taxon>
        <taxon>Enoplea</taxon>
        <taxon>Dorylaimia</taxon>
        <taxon>Mermithida</taxon>
        <taxon>Mermithoidea</taxon>
        <taxon>Mermithidae</taxon>
        <taxon>Romanomermis</taxon>
    </lineage>
</organism>
<accession>A0A915I202</accession>
<sequence length="63" mass="7618">MKRFVLLLDEQIYPKHYRQASPSMLGKRARTRKKCSPQNFHTYPRLKHAELYKNHTKDYGILN</sequence>
<dbReference type="WBParaSite" id="nRc.2.0.1.t07497-RA">
    <property type="protein sequence ID" value="nRc.2.0.1.t07497-RA"/>
    <property type="gene ID" value="nRc.2.0.1.g07497"/>
</dbReference>
<proteinExistence type="predicted"/>